<keyword evidence="1" id="KW-1133">Transmembrane helix</keyword>
<keyword evidence="3" id="KW-1185">Reference proteome</keyword>
<dbReference type="AlphaFoldDB" id="A0A9P6VTA2"/>
<feature type="transmembrane region" description="Helical" evidence="1">
    <location>
        <begin position="47"/>
        <end position="69"/>
    </location>
</feature>
<protein>
    <submittedName>
        <fullName evidence="2">Uncharacterized protein</fullName>
    </submittedName>
</protein>
<feature type="transmembrane region" description="Helical" evidence="1">
    <location>
        <begin position="12"/>
        <end position="35"/>
    </location>
</feature>
<accession>A0A9P6VTA2</accession>
<keyword evidence="1" id="KW-0472">Membrane</keyword>
<evidence type="ECO:0000313" key="3">
    <source>
        <dbReference type="Proteomes" id="UP000777482"/>
    </source>
</evidence>
<evidence type="ECO:0000313" key="2">
    <source>
        <dbReference type="EMBL" id="KAG0653224.1"/>
    </source>
</evidence>
<gene>
    <name evidence="2" type="ORF">C6P46_003310</name>
</gene>
<name>A0A9P6VTA2_RHOMI</name>
<comment type="caution">
    <text evidence="2">The sequence shown here is derived from an EMBL/GenBank/DDBJ whole genome shotgun (WGS) entry which is preliminary data.</text>
</comment>
<dbReference type="Proteomes" id="UP000777482">
    <property type="component" value="Unassembled WGS sequence"/>
</dbReference>
<keyword evidence="1" id="KW-0812">Transmembrane</keyword>
<organism evidence="2 3">
    <name type="scientific">Rhodotorula mucilaginosa</name>
    <name type="common">Yeast</name>
    <name type="synonym">Rhodotorula rubra</name>
    <dbReference type="NCBI Taxonomy" id="5537"/>
    <lineage>
        <taxon>Eukaryota</taxon>
        <taxon>Fungi</taxon>
        <taxon>Dikarya</taxon>
        <taxon>Basidiomycota</taxon>
        <taxon>Pucciniomycotina</taxon>
        <taxon>Microbotryomycetes</taxon>
        <taxon>Sporidiobolales</taxon>
        <taxon>Sporidiobolaceae</taxon>
        <taxon>Rhodotorula</taxon>
    </lineage>
</organism>
<evidence type="ECO:0000256" key="1">
    <source>
        <dbReference type="SAM" id="Phobius"/>
    </source>
</evidence>
<reference evidence="2 3" key="1">
    <citation type="submission" date="2020-11" db="EMBL/GenBank/DDBJ databases">
        <title>Kefir isolates.</title>
        <authorList>
            <person name="Marcisauskas S."/>
            <person name="Kim Y."/>
            <person name="Blasche S."/>
        </authorList>
    </citation>
    <scope>NUCLEOTIDE SEQUENCE [LARGE SCALE GENOMIC DNA]</scope>
    <source>
        <strain evidence="2 3">KR</strain>
    </source>
</reference>
<feature type="non-terminal residue" evidence="2">
    <location>
        <position position="156"/>
    </location>
</feature>
<proteinExistence type="predicted"/>
<dbReference type="EMBL" id="PUHQ01000262">
    <property type="protein sequence ID" value="KAG0653224.1"/>
    <property type="molecule type" value="Genomic_DNA"/>
</dbReference>
<dbReference type="OrthoDB" id="2520028at2759"/>
<sequence>MRYVQGKVARTNVVFALIVYLLRSLRNFVWTLVFSPATAFLDPVGTFAGLIITPVVAVGVALCCVVFWVGGKIGLDKVIDWASDKWADGYSMPNWPSQDLFDTESIIALQAARPILQGDVPTTLPQTVATQDDNPDFTRLATGRIFSVPLARIFLA</sequence>